<evidence type="ECO:0000313" key="4">
    <source>
        <dbReference type="Proteomes" id="UP000316270"/>
    </source>
</evidence>
<dbReference type="PANTHER" id="PTHR22306">
    <property type="entry name" value="CHROMOSOME 7 OPEN READING FRAME 50"/>
    <property type="match status" value="1"/>
</dbReference>
<feature type="compositionally biased region" description="Basic and acidic residues" evidence="1">
    <location>
        <begin position="44"/>
        <end position="53"/>
    </location>
</feature>
<feature type="compositionally biased region" description="Acidic residues" evidence="1">
    <location>
        <begin position="323"/>
        <end position="334"/>
    </location>
</feature>
<feature type="compositionally biased region" description="Low complexity" evidence="1">
    <location>
        <begin position="22"/>
        <end position="35"/>
    </location>
</feature>
<feature type="region of interest" description="Disordered" evidence="1">
    <location>
        <begin position="267"/>
        <end position="356"/>
    </location>
</feature>
<keyword evidence="4" id="KW-1185">Reference proteome</keyword>
<dbReference type="Pfam" id="PF10180">
    <property type="entry name" value="WKF"/>
    <property type="match status" value="1"/>
</dbReference>
<evidence type="ECO:0000256" key="1">
    <source>
        <dbReference type="SAM" id="MobiDB-lite"/>
    </source>
</evidence>
<dbReference type="AlphaFoldDB" id="A0A517L4N3"/>
<dbReference type="PANTHER" id="PTHR22306:SF2">
    <property type="entry name" value="CHROMOSOME 7 OPEN READING FRAME 50"/>
    <property type="match status" value="1"/>
</dbReference>
<name>A0A517L4N3_9PEZI</name>
<dbReference type="Proteomes" id="UP000316270">
    <property type="component" value="Chromosome 5"/>
</dbReference>
<feature type="compositionally biased region" description="Polar residues" evidence="1">
    <location>
        <begin position="72"/>
        <end position="91"/>
    </location>
</feature>
<feature type="domain" description="WKF" evidence="2">
    <location>
        <begin position="133"/>
        <end position="196"/>
    </location>
</feature>
<sequence>MASTSIPFIPAWKKLGLKLKSSPSFSSAESLESTSDGPSRTKRKIDATSESDHIPTPSLKRKKSVSFAAEGTGTSEAVAQQTPTKTASSTPLLKAQPAAPQIPVPLSKPTTKQRKPRKKEVQAKIEETERYISYLQQFHFARKDWHFNKGRQTALLKNVFNVFRVPEEHEDALVAYLKGLQGQAARDRLIETANQILESTKGAVDTDDTMSESTHEEAREAALKKHLKDAKGRLRDEAAEEDSVSDDRFLLLRKRARADVVLKGLDASQPSMAPKPALSTGNDEPATKKKRTRRPKKARTGVPDDELSDDTSSVSSVPSSAGSDEESSSEEESEASSSEDSSSDDEDSDNVGSGSG</sequence>
<feature type="compositionally biased region" description="Basic residues" evidence="1">
    <location>
        <begin position="288"/>
        <end position="299"/>
    </location>
</feature>
<gene>
    <name evidence="3" type="ORF">FKW77_000325</name>
</gene>
<accession>A0A517L4N3</accession>
<feature type="compositionally biased region" description="Low complexity" evidence="1">
    <location>
        <begin position="310"/>
        <end position="322"/>
    </location>
</feature>
<dbReference type="InterPro" id="IPR019327">
    <property type="entry name" value="WKF"/>
</dbReference>
<dbReference type="STRING" id="50376.A0A517L4N3"/>
<proteinExistence type="predicted"/>
<protein>
    <recommendedName>
        <fullName evidence="2">WKF domain-containing protein</fullName>
    </recommendedName>
</protein>
<evidence type="ECO:0000313" key="3">
    <source>
        <dbReference type="EMBL" id="QDS70602.1"/>
    </source>
</evidence>
<dbReference type="OrthoDB" id="10261563at2759"/>
<dbReference type="EMBL" id="CP042189">
    <property type="protein sequence ID" value="QDS70602.1"/>
    <property type="molecule type" value="Genomic_DNA"/>
</dbReference>
<feature type="region of interest" description="Disordered" evidence="1">
    <location>
        <begin position="22"/>
        <end position="122"/>
    </location>
</feature>
<organism evidence="3 4">
    <name type="scientific">Venturia effusa</name>
    <dbReference type="NCBI Taxonomy" id="50376"/>
    <lineage>
        <taxon>Eukaryota</taxon>
        <taxon>Fungi</taxon>
        <taxon>Dikarya</taxon>
        <taxon>Ascomycota</taxon>
        <taxon>Pezizomycotina</taxon>
        <taxon>Dothideomycetes</taxon>
        <taxon>Pleosporomycetidae</taxon>
        <taxon>Venturiales</taxon>
        <taxon>Venturiaceae</taxon>
        <taxon>Venturia</taxon>
    </lineage>
</organism>
<evidence type="ECO:0000259" key="2">
    <source>
        <dbReference type="Pfam" id="PF10180"/>
    </source>
</evidence>
<reference evidence="3 4" key="1">
    <citation type="submission" date="2019-07" db="EMBL/GenBank/DDBJ databases">
        <title>Finished genome of Venturia effusa.</title>
        <authorList>
            <person name="Young C.A."/>
            <person name="Cox M.P."/>
            <person name="Ganley A.R.D."/>
            <person name="David W.J."/>
        </authorList>
    </citation>
    <scope>NUCLEOTIDE SEQUENCE [LARGE SCALE GENOMIC DNA]</scope>
    <source>
        <strain evidence="4">albino</strain>
    </source>
</reference>